<dbReference type="PANTHER" id="PTHR34819:SF3">
    <property type="entry name" value="CELL SURFACE PROTEIN"/>
    <property type="match status" value="1"/>
</dbReference>
<gene>
    <name evidence="5" type="ORF">KAOT1_16223</name>
</gene>
<dbReference type="InterPro" id="IPR001434">
    <property type="entry name" value="OmcB-like_DUF11"/>
</dbReference>
<dbReference type="NCBIfam" id="TIGR04131">
    <property type="entry name" value="Bac_Flav_CTERM"/>
    <property type="match status" value="1"/>
</dbReference>
<dbReference type="OrthoDB" id="1236981at2"/>
<organism evidence="5 6">
    <name type="scientific">Kordia algicida OT-1</name>
    <dbReference type="NCBI Taxonomy" id="391587"/>
    <lineage>
        <taxon>Bacteria</taxon>
        <taxon>Pseudomonadati</taxon>
        <taxon>Bacteroidota</taxon>
        <taxon>Flavobacteriia</taxon>
        <taxon>Flavobacteriales</taxon>
        <taxon>Flavobacteriaceae</taxon>
        <taxon>Kordia</taxon>
    </lineage>
</organism>
<feature type="domain" description="DUF7933" evidence="4">
    <location>
        <begin position="780"/>
        <end position="904"/>
    </location>
</feature>
<dbReference type="InterPro" id="IPR051172">
    <property type="entry name" value="Chlamydia_OmcB"/>
</dbReference>
<keyword evidence="1" id="KW-0732">Signal</keyword>
<keyword evidence="6" id="KW-1185">Reference proteome</keyword>
<dbReference type="InterPro" id="IPR057693">
    <property type="entry name" value="DUF7933"/>
</dbReference>
<dbReference type="PANTHER" id="PTHR34819">
    <property type="entry name" value="LARGE CYSTEINE-RICH PERIPLASMIC PROTEIN OMCB"/>
    <property type="match status" value="1"/>
</dbReference>
<dbReference type="Pfam" id="PF01345">
    <property type="entry name" value="DUF11"/>
    <property type="match status" value="2"/>
</dbReference>
<dbReference type="InterPro" id="IPR044023">
    <property type="entry name" value="Ig_7"/>
</dbReference>
<evidence type="ECO:0000313" key="5">
    <source>
        <dbReference type="EMBL" id="EDP96726.1"/>
    </source>
</evidence>
<evidence type="ECO:0008006" key="7">
    <source>
        <dbReference type="Google" id="ProtNLM"/>
    </source>
</evidence>
<name>A9DR14_9FLAO</name>
<reference evidence="5 6" key="1">
    <citation type="journal article" date="2011" name="J. Bacteriol.">
        <title>Genome sequence of the algicidal bacterium Kordia algicida OT-1.</title>
        <authorList>
            <person name="Lee H.S."/>
            <person name="Kang S.G."/>
            <person name="Kwon K.K."/>
            <person name="Lee J.H."/>
            <person name="Kim S.J."/>
        </authorList>
    </citation>
    <scope>NUCLEOTIDE SEQUENCE [LARGE SCALE GENOMIC DNA]</scope>
    <source>
        <strain evidence="5 6">OT-1</strain>
    </source>
</reference>
<sequence length="1357" mass="145749">MKQRYFLLFLLTATLSWSQSTDLSVSVEVTDASGTTIPNVFLFQEFSYVTTISNSGNAVNNATFSQELNPNVTFVSVESINPLGGAALATNLAFNGSNDSVEGILPNMPTNSSVQIRINLRAPTELGGISTTAEVFPPTGTTDTMPDSNIAIVSMDVNNVAVDFEVDYQQVSPPAGTGISAWGDQVTFELTITNNSTIEFPVSSFGLFQTIHSDTANGTALVQLISVSCISATGGVSCPTNLGSISGNAVAVIPTQEMYHYDNEIIFPPQASITFSVTYAYFEGECGESIDQIVTRSFAQINFESLDIASVRSDNVLTNLLFSTLCPCTDVSISTIITDPTTGNFITDYSQTVTFETTLTNNGPLDTTIRFFLQNLGFQWEIISVECINASGGLTCGDIVYESDGLGQFWEVNNFMIPSGGQVITRTVVRYLEPICPVNVPFLSPYRSTINMLEHIDCNPDDNNEFGNILLPTATGTDECISANDFSITKTQVSPALPSGGSAGNPIPWGDITYHITITNDNLVPIPLEVSDFYGNPDSNTSVVGTLQSVTCIETTGTADCYDIINANIGVDNTLSNDIFWEITAAENWELAPESSITFEVVVNWTPQCSNQVISVNNRVSATIIGESIEKNASEISYLTPCVDLIVQTFPSVPTVPINTNFEWVVDITNSVISSTATDASFSTVVNSAFTITGTPTCTITSGNATCVTTFNVDTSTNIVSGIIPLLDPDATVQLRIPVTAPNFGGSFNNVAEVQPDPANNGEFDPSTNISISSIQVISPTVSKSFVPDEIIATQTSVLTFTIENIPGNAAQSGISFTDNLPAGIVLAGEPIWVQSNGCTADFVGLTNDTFVGIANLVFPEGVANCTFSVLVTSETPNLYTNEFANFSNLNNIDATNVFATLNVLPLPPSADLEISLITNQTQYCEGDDVIFTLTITNNGPDDVENVAVEQFLNPLGFTYISDDVGGTYTNATGIWELSGITIPANAGNNTFTAQITTTAINVDATLVNQYESTAEITATNLPDFDSDVATSFNVDDLGDGLADDDETALEVTVFEIHNDVNLTVDTSEVCIGNSATLSINNPMVNYTYNWYEASNPAQIVFTGTMYETGIISSDTSYEIEVINENNCPGIAREIVTVTAISCVDLSIEKEVDTEMPSIGETIQFTITITNNSDIDATNILVEELLPNGYEYISHISSNGLYDNNSQVWNIATLTAGSSATLTLNVTVISGDNYTNVVQITSLSEVDMNTANNSATAITFPDCLAIPNGFSPNGDMINDVWEIACLDNFTDNELVIFNRFGTIVYKTRNYTNDWNGQSNQNVVLIGNDDILPVGTYFYILKLQGNTIEKTGWVYLNY</sequence>
<dbReference type="NCBIfam" id="TIGR01451">
    <property type="entry name" value="B_ant_repeat"/>
    <property type="match status" value="2"/>
</dbReference>
<comment type="caution">
    <text evidence="5">The sequence shown here is derived from an EMBL/GenBank/DDBJ whole genome shotgun (WGS) entry which is preliminary data.</text>
</comment>
<dbReference type="InterPro" id="IPR013783">
    <property type="entry name" value="Ig-like_fold"/>
</dbReference>
<proteinExistence type="predicted"/>
<feature type="signal peptide" evidence="1">
    <location>
        <begin position="1"/>
        <end position="18"/>
    </location>
</feature>
<feature type="chain" id="PRO_5002734754" description="DUF11 domain-containing protein" evidence="1">
    <location>
        <begin position="19"/>
        <end position="1357"/>
    </location>
</feature>
<dbReference type="Pfam" id="PF13585">
    <property type="entry name" value="CHU_C"/>
    <property type="match status" value="1"/>
</dbReference>
<dbReference type="Gene3D" id="2.60.40.10">
    <property type="entry name" value="Immunoglobulins"/>
    <property type="match status" value="1"/>
</dbReference>
<dbReference type="InterPro" id="IPR026341">
    <property type="entry name" value="T9SS_type_B"/>
</dbReference>
<evidence type="ECO:0000313" key="6">
    <source>
        <dbReference type="Proteomes" id="UP000002945"/>
    </source>
</evidence>
<dbReference type="Pfam" id="PF25564">
    <property type="entry name" value="DUF7933"/>
    <property type="match status" value="1"/>
</dbReference>
<evidence type="ECO:0000256" key="1">
    <source>
        <dbReference type="SAM" id="SignalP"/>
    </source>
</evidence>
<dbReference type="Pfam" id="PF19081">
    <property type="entry name" value="Ig_7"/>
    <property type="match status" value="1"/>
</dbReference>
<accession>A9DR14</accession>
<dbReference type="HOGENOM" id="CLU_257230_0_0_10"/>
<evidence type="ECO:0000259" key="3">
    <source>
        <dbReference type="Pfam" id="PF19081"/>
    </source>
</evidence>
<evidence type="ECO:0000259" key="2">
    <source>
        <dbReference type="Pfam" id="PF01345"/>
    </source>
</evidence>
<dbReference type="EMBL" id="ABIB01000003">
    <property type="protein sequence ID" value="EDP96726.1"/>
    <property type="molecule type" value="Genomic_DNA"/>
</dbReference>
<dbReference type="eggNOG" id="COG1361">
    <property type="taxonomic scope" value="Bacteria"/>
</dbReference>
<dbReference type="InterPro" id="IPR047589">
    <property type="entry name" value="DUF11_rpt"/>
</dbReference>
<dbReference type="RefSeq" id="WP_007095780.1">
    <property type="nucleotide sequence ID" value="NZ_CP142125.1"/>
</dbReference>
<feature type="domain" description="DUF11" evidence="2">
    <location>
        <begin position="912"/>
        <end position="1027"/>
    </location>
</feature>
<dbReference type="STRING" id="391587.KAOT1_16223"/>
<feature type="domain" description="Ig-like" evidence="3">
    <location>
        <begin position="1066"/>
        <end position="1139"/>
    </location>
</feature>
<protein>
    <recommendedName>
        <fullName evidence="7">DUF11 domain-containing protein</fullName>
    </recommendedName>
</protein>
<feature type="domain" description="DUF11" evidence="2">
    <location>
        <begin position="1145"/>
        <end position="1257"/>
    </location>
</feature>
<dbReference type="Proteomes" id="UP000002945">
    <property type="component" value="Unassembled WGS sequence"/>
</dbReference>
<evidence type="ECO:0000259" key="4">
    <source>
        <dbReference type="Pfam" id="PF25564"/>
    </source>
</evidence>